<dbReference type="InterPro" id="IPR020422">
    <property type="entry name" value="TYR_PHOSPHATASE_DUAL_dom"/>
</dbReference>
<dbReference type="Proteomes" id="UP000054107">
    <property type="component" value="Unassembled WGS sequence"/>
</dbReference>
<dbReference type="STRING" id="35722.A0A0B7NKM7"/>
<feature type="compositionally biased region" description="Polar residues" evidence="5">
    <location>
        <begin position="14"/>
        <end position="26"/>
    </location>
</feature>
<keyword evidence="4" id="KW-0904">Protein phosphatase</keyword>
<dbReference type="PANTHER" id="PTHR10159:SF519">
    <property type="entry name" value="DUAL SPECIFICITY PROTEIN PHOSPHATASE MPK3"/>
    <property type="match status" value="1"/>
</dbReference>
<evidence type="ECO:0000256" key="2">
    <source>
        <dbReference type="ARBA" id="ARBA00013064"/>
    </source>
</evidence>
<dbReference type="InterPro" id="IPR029021">
    <property type="entry name" value="Prot-tyrosine_phosphatase-like"/>
</dbReference>
<dbReference type="InterPro" id="IPR000340">
    <property type="entry name" value="Dual-sp_phosphatase_cat-dom"/>
</dbReference>
<feature type="region of interest" description="Disordered" evidence="5">
    <location>
        <begin position="12"/>
        <end position="32"/>
    </location>
</feature>
<dbReference type="InterPro" id="IPR016130">
    <property type="entry name" value="Tyr_Pase_AS"/>
</dbReference>
<feature type="domain" description="Tyrosine-protein phosphatase" evidence="6">
    <location>
        <begin position="52"/>
        <end position="214"/>
    </location>
</feature>
<dbReference type="PROSITE" id="PS50056">
    <property type="entry name" value="TYR_PHOSPHATASE_2"/>
    <property type="match status" value="1"/>
</dbReference>
<keyword evidence="3" id="KW-0378">Hydrolase</keyword>
<keyword evidence="9" id="KW-1185">Reference proteome</keyword>
<name>A0A0B7NKM7_9FUNG</name>
<evidence type="ECO:0000256" key="5">
    <source>
        <dbReference type="SAM" id="MobiDB-lite"/>
    </source>
</evidence>
<comment type="similarity">
    <text evidence="1">Belongs to the protein-tyrosine phosphatase family. Non-receptor class dual specificity subfamily.</text>
</comment>
<evidence type="ECO:0000256" key="1">
    <source>
        <dbReference type="ARBA" id="ARBA00008601"/>
    </source>
</evidence>
<dbReference type="SUPFAM" id="SSF52799">
    <property type="entry name" value="(Phosphotyrosine protein) phosphatases II"/>
    <property type="match status" value="1"/>
</dbReference>
<dbReference type="Gene3D" id="3.90.190.10">
    <property type="entry name" value="Protein tyrosine phosphatase superfamily"/>
    <property type="match status" value="1"/>
</dbReference>
<dbReference type="Pfam" id="PF00782">
    <property type="entry name" value="DSPc"/>
    <property type="match status" value="1"/>
</dbReference>
<proteinExistence type="inferred from homology"/>
<reference evidence="8 9" key="1">
    <citation type="submission" date="2014-09" db="EMBL/GenBank/DDBJ databases">
        <authorList>
            <person name="Ellenberger Sabrina"/>
        </authorList>
    </citation>
    <scope>NUCLEOTIDE SEQUENCE [LARGE SCALE GENOMIC DNA]</scope>
    <source>
        <strain evidence="8 9">CBS 412.66</strain>
    </source>
</reference>
<feature type="domain" description="Tyrosine specific protein phosphatases" evidence="7">
    <location>
        <begin position="115"/>
        <end position="203"/>
    </location>
</feature>
<evidence type="ECO:0000259" key="6">
    <source>
        <dbReference type="PROSITE" id="PS50054"/>
    </source>
</evidence>
<evidence type="ECO:0000313" key="8">
    <source>
        <dbReference type="EMBL" id="CEP19181.1"/>
    </source>
</evidence>
<organism evidence="8 9">
    <name type="scientific">Parasitella parasitica</name>
    <dbReference type="NCBI Taxonomy" id="35722"/>
    <lineage>
        <taxon>Eukaryota</taxon>
        <taxon>Fungi</taxon>
        <taxon>Fungi incertae sedis</taxon>
        <taxon>Mucoromycota</taxon>
        <taxon>Mucoromycotina</taxon>
        <taxon>Mucoromycetes</taxon>
        <taxon>Mucorales</taxon>
        <taxon>Mucorineae</taxon>
        <taxon>Mucoraceae</taxon>
        <taxon>Parasitella</taxon>
    </lineage>
</organism>
<dbReference type="GO" id="GO:0005737">
    <property type="term" value="C:cytoplasm"/>
    <property type="evidence" value="ECO:0007669"/>
    <property type="project" value="TreeGrafter"/>
</dbReference>
<dbReference type="SMART" id="SM00195">
    <property type="entry name" value="DSPc"/>
    <property type="match status" value="1"/>
</dbReference>
<sequence>MRKRNLKKLALNLSPSSNSGSAQQPATGMLDSHNSAKEMGMQESTSNIYKQGPACILPNLYLGACYNACDATQLIRHGITCIINVASEIKINVPLPHIDYHHIKWTHSQGNLAAQEFDRAIETIRSAHKHRHTVLIHCQQGIERSAALILAFFLKSTHCKQRIDATITMNNDIFAGQNWSLDRALDFVKQKAPSIRPNMELLYQLREYEQSISTQLHLVEKRHNIQNRTRRSKTIACSKPSTRRALLTSSTLPSVHKVAYEQRPRSASLRDTLSSPFSTTKSISMPKSEDKQRLATAALIFVLFSMYQRESLSSTHNCSATIGTHIIPSNNSNSNNSKGKASAKQFNPQFLEHVYSMYKANEPYIN</sequence>
<dbReference type="CDD" id="cd14498">
    <property type="entry name" value="DSP"/>
    <property type="match status" value="1"/>
</dbReference>
<dbReference type="GO" id="GO:0033550">
    <property type="term" value="F:MAP kinase tyrosine phosphatase activity"/>
    <property type="evidence" value="ECO:0007669"/>
    <property type="project" value="TreeGrafter"/>
</dbReference>
<dbReference type="EMBL" id="LN734014">
    <property type="protein sequence ID" value="CEP19181.1"/>
    <property type="molecule type" value="Genomic_DNA"/>
</dbReference>
<gene>
    <name evidence="8" type="primary">PARPA_13493.1 scaffold 46870</name>
</gene>
<evidence type="ECO:0000256" key="3">
    <source>
        <dbReference type="ARBA" id="ARBA00022801"/>
    </source>
</evidence>
<accession>A0A0B7NKM7</accession>
<dbReference type="PROSITE" id="PS50054">
    <property type="entry name" value="TYR_PHOSPHATASE_DUAL"/>
    <property type="match status" value="1"/>
</dbReference>
<dbReference type="PROSITE" id="PS00383">
    <property type="entry name" value="TYR_PHOSPHATASE_1"/>
    <property type="match status" value="1"/>
</dbReference>
<dbReference type="AlphaFoldDB" id="A0A0B7NKM7"/>
<dbReference type="GO" id="GO:0017017">
    <property type="term" value="F:MAP kinase tyrosine/serine/threonine phosphatase activity"/>
    <property type="evidence" value="ECO:0007669"/>
    <property type="project" value="TreeGrafter"/>
</dbReference>
<dbReference type="GO" id="GO:0008330">
    <property type="term" value="F:protein tyrosine/threonine phosphatase activity"/>
    <property type="evidence" value="ECO:0007669"/>
    <property type="project" value="TreeGrafter"/>
</dbReference>
<dbReference type="EC" id="3.1.3.48" evidence="2"/>
<dbReference type="GO" id="GO:0043409">
    <property type="term" value="P:negative regulation of MAPK cascade"/>
    <property type="evidence" value="ECO:0007669"/>
    <property type="project" value="TreeGrafter"/>
</dbReference>
<dbReference type="InterPro" id="IPR000387">
    <property type="entry name" value="Tyr_Pase_dom"/>
</dbReference>
<evidence type="ECO:0000256" key="4">
    <source>
        <dbReference type="ARBA" id="ARBA00022912"/>
    </source>
</evidence>
<evidence type="ECO:0000313" key="9">
    <source>
        <dbReference type="Proteomes" id="UP000054107"/>
    </source>
</evidence>
<protein>
    <recommendedName>
        <fullName evidence="2">protein-tyrosine-phosphatase</fullName>
        <ecNumber evidence="2">3.1.3.48</ecNumber>
    </recommendedName>
</protein>
<evidence type="ECO:0000259" key="7">
    <source>
        <dbReference type="PROSITE" id="PS50056"/>
    </source>
</evidence>
<dbReference type="PANTHER" id="PTHR10159">
    <property type="entry name" value="DUAL SPECIFICITY PROTEIN PHOSPHATASE"/>
    <property type="match status" value="1"/>
</dbReference>
<dbReference type="OrthoDB" id="2017893at2759"/>